<dbReference type="InterPro" id="IPR052155">
    <property type="entry name" value="Biofilm_reg_signaling"/>
</dbReference>
<feature type="transmembrane region" description="Helical" evidence="1">
    <location>
        <begin position="102"/>
        <end position="121"/>
    </location>
</feature>
<comment type="caution">
    <text evidence="4">The sequence shown here is derived from an EMBL/GenBank/DDBJ whole genome shotgun (WGS) entry which is preliminary data.</text>
</comment>
<feature type="domain" description="GGDEF" evidence="3">
    <location>
        <begin position="250"/>
        <end position="383"/>
    </location>
</feature>
<sequence>MKITLLGRLRGLMSVQSDNPRLLRAQFIALSRQLPLMYFMLVVNTLALAATHYGLAPLWLVVYCPLAMTVLCTYRATLWWCSRAQQPSAEQMFRSLQRTNRLAGIIALFFAWWSLSLFPYGDSYAQAHVAFYMAITVIACIFSMMHLRPAGLITAVVVNTIFILFFASTRNMTFMAMAINVLLVSFAMLWILQNQYQAFTELVTMQANTEQLSNENRLLANLDSLTGLPNRRQFFSVLEQSLSQARASGARLAVGLLDLDGFKPVNDLYGHSVGDKLLFQVGQRLQGLRAPGIHIARLGGDEFALIMTEAVHDEQVLELGRKVCAMLREPFLLVDIPIQISASLGIATFPDMAANETEVYEYADYALYQSKGQKRGGECLFSREHLNQLHGDALIEQALRRADLQAEFFVVFQPVVDNRTRRTRGFEALARWCSPELGNVPPSQFIPIAERIGMINRLTLPLLEKALQAAQGWPQEIGLSFNLSVHDCASADVVAAIIEVINGSGFDPARLDLEITETAAIQDIAQVQRAIGLLRRMGCGISLDDFGTGYSSLSQIHALSLTKLKIDRCFVTDIQHNPASFKIVKSLIALSLDMGLECIVEGVETLEELAALESLGCTLVQGYLFSAPISLAETGPWLERTLALPTG</sequence>
<dbReference type="CDD" id="cd01949">
    <property type="entry name" value="GGDEF"/>
    <property type="match status" value="1"/>
</dbReference>
<dbReference type="PROSITE" id="PS50883">
    <property type="entry name" value="EAL"/>
    <property type="match status" value="1"/>
</dbReference>
<gene>
    <name evidence="4" type="ORF">M1B34_18020</name>
</gene>
<dbReference type="SMART" id="SM00052">
    <property type="entry name" value="EAL"/>
    <property type="match status" value="1"/>
</dbReference>
<name>A0A9X2C790_9PSED</name>
<feature type="transmembrane region" description="Helical" evidence="1">
    <location>
        <begin position="36"/>
        <end position="54"/>
    </location>
</feature>
<dbReference type="SUPFAM" id="SSF55073">
    <property type="entry name" value="Nucleotide cyclase"/>
    <property type="match status" value="1"/>
</dbReference>
<protein>
    <submittedName>
        <fullName evidence="4">EAL domain-containing protein</fullName>
    </submittedName>
</protein>
<feature type="transmembrane region" description="Helical" evidence="1">
    <location>
        <begin position="174"/>
        <end position="192"/>
    </location>
</feature>
<dbReference type="PANTHER" id="PTHR44757">
    <property type="entry name" value="DIGUANYLATE CYCLASE DGCP"/>
    <property type="match status" value="1"/>
</dbReference>
<dbReference type="RefSeq" id="WP_123337561.1">
    <property type="nucleotide sequence ID" value="NZ_JALQCW010000045.1"/>
</dbReference>
<dbReference type="Pfam" id="PF00990">
    <property type="entry name" value="GGDEF"/>
    <property type="match status" value="1"/>
</dbReference>
<evidence type="ECO:0000256" key="1">
    <source>
        <dbReference type="SAM" id="Phobius"/>
    </source>
</evidence>
<dbReference type="PANTHER" id="PTHR44757:SF2">
    <property type="entry name" value="BIOFILM ARCHITECTURE MAINTENANCE PROTEIN MBAA"/>
    <property type="match status" value="1"/>
</dbReference>
<dbReference type="CDD" id="cd01948">
    <property type="entry name" value="EAL"/>
    <property type="match status" value="1"/>
</dbReference>
<dbReference type="AlphaFoldDB" id="A0A9X2C790"/>
<dbReference type="Gene3D" id="3.30.70.270">
    <property type="match status" value="1"/>
</dbReference>
<dbReference type="InterPro" id="IPR000160">
    <property type="entry name" value="GGDEF_dom"/>
</dbReference>
<reference evidence="4 5" key="2">
    <citation type="journal article" date="2023" name="Plant Pathol.">
        <title>Dismantling and reorganizing Pseudomonas marginalis sensu#lato.</title>
        <authorList>
            <person name="Sawada H."/>
            <person name="Fujikawa T."/>
            <person name="Satou M."/>
        </authorList>
    </citation>
    <scope>NUCLEOTIDE SEQUENCE [LARGE SCALE GENOMIC DNA]</scope>
    <source>
        <strain evidence="4 5">MAFF 302030</strain>
    </source>
</reference>
<dbReference type="SUPFAM" id="SSF141868">
    <property type="entry name" value="EAL domain-like"/>
    <property type="match status" value="1"/>
</dbReference>
<proteinExistence type="predicted"/>
<evidence type="ECO:0000259" key="3">
    <source>
        <dbReference type="PROSITE" id="PS50887"/>
    </source>
</evidence>
<dbReference type="SMART" id="SM00267">
    <property type="entry name" value="GGDEF"/>
    <property type="match status" value="1"/>
</dbReference>
<dbReference type="InterPro" id="IPR043128">
    <property type="entry name" value="Rev_trsase/Diguanyl_cyclase"/>
</dbReference>
<dbReference type="EMBL" id="JALQCW010000045">
    <property type="protein sequence ID" value="MCK9799550.1"/>
    <property type="molecule type" value="Genomic_DNA"/>
</dbReference>
<feature type="transmembrane region" description="Helical" evidence="1">
    <location>
        <begin position="60"/>
        <end position="81"/>
    </location>
</feature>
<organism evidence="4 5">
    <name type="scientific">Pseudomonas morbosilactucae</name>
    <dbReference type="NCBI Taxonomy" id="2938197"/>
    <lineage>
        <taxon>Bacteria</taxon>
        <taxon>Pseudomonadati</taxon>
        <taxon>Pseudomonadota</taxon>
        <taxon>Gammaproteobacteria</taxon>
        <taxon>Pseudomonadales</taxon>
        <taxon>Pseudomonadaceae</taxon>
        <taxon>Pseudomonas</taxon>
    </lineage>
</organism>
<dbReference type="NCBIfam" id="TIGR00254">
    <property type="entry name" value="GGDEF"/>
    <property type="match status" value="1"/>
</dbReference>
<evidence type="ECO:0000259" key="2">
    <source>
        <dbReference type="PROSITE" id="PS50883"/>
    </source>
</evidence>
<dbReference type="InterPro" id="IPR001633">
    <property type="entry name" value="EAL_dom"/>
</dbReference>
<feature type="domain" description="EAL" evidence="2">
    <location>
        <begin position="392"/>
        <end position="642"/>
    </location>
</feature>
<dbReference type="Proteomes" id="UP001155059">
    <property type="component" value="Unassembled WGS sequence"/>
</dbReference>
<accession>A0A9X2C790</accession>
<dbReference type="PROSITE" id="PS50887">
    <property type="entry name" value="GGDEF"/>
    <property type="match status" value="1"/>
</dbReference>
<evidence type="ECO:0000313" key="4">
    <source>
        <dbReference type="EMBL" id="MCK9799550.1"/>
    </source>
</evidence>
<feature type="transmembrane region" description="Helical" evidence="1">
    <location>
        <begin position="150"/>
        <end position="168"/>
    </location>
</feature>
<dbReference type="Pfam" id="PF00563">
    <property type="entry name" value="EAL"/>
    <property type="match status" value="1"/>
</dbReference>
<keyword evidence="1" id="KW-0472">Membrane</keyword>
<evidence type="ECO:0000313" key="5">
    <source>
        <dbReference type="Proteomes" id="UP001155059"/>
    </source>
</evidence>
<dbReference type="InterPro" id="IPR035919">
    <property type="entry name" value="EAL_sf"/>
</dbReference>
<dbReference type="Gene3D" id="3.20.20.450">
    <property type="entry name" value="EAL domain"/>
    <property type="match status" value="1"/>
</dbReference>
<dbReference type="InterPro" id="IPR029787">
    <property type="entry name" value="Nucleotide_cyclase"/>
</dbReference>
<keyword evidence="1" id="KW-0812">Transmembrane</keyword>
<reference evidence="4 5" key="1">
    <citation type="journal article" date="2022" name="Int. J. Syst. Evol. Microbiol.">
        <title>Pseudomonas aegrilactucae sp. nov. and Pseudomonas morbosilactucae sp. nov., pathogens causing bacterial rot of lettuce in Japan.</title>
        <authorList>
            <person name="Sawada H."/>
            <person name="Fujikawa T."/>
            <person name="Satou M."/>
        </authorList>
    </citation>
    <scope>NUCLEOTIDE SEQUENCE [LARGE SCALE GENOMIC DNA]</scope>
    <source>
        <strain evidence="4 5">MAFF 302030</strain>
    </source>
</reference>
<keyword evidence="1" id="KW-1133">Transmembrane helix</keyword>